<keyword evidence="5" id="KW-0813">Transport</keyword>
<feature type="binding site" evidence="6">
    <location>
        <position position="330"/>
    </location>
    <ligand>
        <name>FAD</name>
        <dbReference type="ChEBI" id="CHEBI:57692"/>
    </ligand>
</feature>
<comment type="subunit">
    <text evidence="5">Heterodimer of an alpha and a beta subunit.</text>
</comment>
<comment type="similarity">
    <text evidence="2 5">Belongs to the ETF alpha-subunit/FixB family.</text>
</comment>
<name>A0A835WPI4_9CHLO</name>
<dbReference type="PANTHER" id="PTHR43153:SF1">
    <property type="entry name" value="ELECTRON TRANSFER FLAVOPROTEIN SUBUNIT ALPHA, MITOCHONDRIAL"/>
    <property type="match status" value="1"/>
</dbReference>
<dbReference type="SUPFAM" id="SSF52402">
    <property type="entry name" value="Adenine nucleotide alpha hydrolases-like"/>
    <property type="match status" value="1"/>
</dbReference>
<dbReference type="InterPro" id="IPR001308">
    <property type="entry name" value="ETF_a/FixB"/>
</dbReference>
<keyword evidence="5" id="KW-0496">Mitochondrion</keyword>
<evidence type="ECO:0000256" key="3">
    <source>
        <dbReference type="ARBA" id="ARBA00022630"/>
    </source>
</evidence>
<evidence type="ECO:0000256" key="1">
    <source>
        <dbReference type="ARBA" id="ARBA00004305"/>
    </source>
</evidence>
<dbReference type="Pfam" id="PF01012">
    <property type="entry name" value="ETF"/>
    <property type="match status" value="1"/>
</dbReference>
<dbReference type="Gene3D" id="3.40.50.1220">
    <property type="entry name" value="TPP-binding domain"/>
    <property type="match status" value="1"/>
</dbReference>
<dbReference type="GO" id="GO:0033539">
    <property type="term" value="P:fatty acid beta-oxidation using acyl-CoA dehydrogenase"/>
    <property type="evidence" value="ECO:0007669"/>
    <property type="project" value="TreeGrafter"/>
</dbReference>
<dbReference type="InterPro" id="IPR029035">
    <property type="entry name" value="DHS-like_NAD/FAD-binding_dom"/>
</dbReference>
<comment type="cofactor">
    <cofactor evidence="5 6">
        <name>FAD</name>
        <dbReference type="ChEBI" id="CHEBI:57692"/>
    </cofactor>
    <text evidence="5 6">Binds 1 FAD per dimer.</text>
</comment>
<dbReference type="Gene3D" id="3.40.50.620">
    <property type="entry name" value="HUPs"/>
    <property type="match status" value="1"/>
</dbReference>
<evidence type="ECO:0000256" key="4">
    <source>
        <dbReference type="ARBA" id="ARBA00022827"/>
    </source>
</evidence>
<dbReference type="InterPro" id="IPR014731">
    <property type="entry name" value="ETF_asu_C"/>
</dbReference>
<evidence type="ECO:0000259" key="7">
    <source>
        <dbReference type="SMART" id="SM00893"/>
    </source>
</evidence>
<organism evidence="8 9">
    <name type="scientific">Chlamydomonas schloesseri</name>
    <dbReference type="NCBI Taxonomy" id="2026947"/>
    <lineage>
        <taxon>Eukaryota</taxon>
        <taxon>Viridiplantae</taxon>
        <taxon>Chlorophyta</taxon>
        <taxon>core chlorophytes</taxon>
        <taxon>Chlorophyceae</taxon>
        <taxon>CS clade</taxon>
        <taxon>Chlamydomonadales</taxon>
        <taxon>Chlamydomonadaceae</taxon>
        <taxon>Chlamydomonas</taxon>
    </lineage>
</organism>
<gene>
    <name evidence="8" type="ORF">HYH02_003833</name>
</gene>
<feature type="binding site" evidence="6">
    <location>
        <begin position="309"/>
        <end position="316"/>
    </location>
    <ligand>
        <name>FAD</name>
        <dbReference type="ChEBI" id="CHEBI:57692"/>
    </ligand>
</feature>
<reference evidence="8" key="1">
    <citation type="journal article" date="2020" name="bioRxiv">
        <title>Comparative genomics of Chlamydomonas.</title>
        <authorList>
            <person name="Craig R.J."/>
            <person name="Hasan A.R."/>
            <person name="Ness R.W."/>
            <person name="Keightley P.D."/>
        </authorList>
    </citation>
    <scope>NUCLEOTIDE SEQUENCE</scope>
    <source>
        <strain evidence="8">CCAP 11/173</strain>
    </source>
</reference>
<comment type="caution">
    <text evidence="8">The sequence shown here is derived from an EMBL/GenBank/DDBJ whole genome shotgun (WGS) entry which is preliminary data.</text>
</comment>
<dbReference type="SMART" id="SM00893">
    <property type="entry name" value="ETF"/>
    <property type="match status" value="1"/>
</dbReference>
<dbReference type="Pfam" id="PF00766">
    <property type="entry name" value="ETF_alpha"/>
    <property type="match status" value="1"/>
</dbReference>
<sequence length="366" mass="37369">MIPALITAGLRRGARSLQLGFIATQARQASTLLYVEHNGEGAVAPATLSAAAAANQHLPGQLEALVCGSGDTVKRAAEAAARLPGVSKVWLASDASLAHPLAETHAHLLSSLATKQKPSHVLAASTAQGRNVLPRAAALLATQPVTDVVKIVDDNTFVRPIYAGNAFATVQYRPPPAIRVVTVRPTAFPLDQTAAAAAAGSSAASPAAPVEPVPPELLAPLAGLPAAKWESADVRSTGRPELGSAKVVVCGGRALKSAENFAMLEQLADLLGGAVGASRAAVDAGYVANDLQVGQTGKVVAPDLYIGVGISGAIQHLAGMKDSRTIVAINNDGEAPIFSVADYGLEADLFKAVPELIEAVKKAKQQ</sequence>
<accession>A0A835WPI4</accession>
<feature type="binding site" evidence="6">
    <location>
        <begin position="278"/>
        <end position="279"/>
    </location>
    <ligand>
        <name>FAD</name>
        <dbReference type="ChEBI" id="CHEBI:57692"/>
    </ligand>
</feature>
<feature type="domain" description="Electron transfer flavoprotein alpha/beta-subunit N-terminal" evidence="7">
    <location>
        <begin position="31"/>
        <end position="222"/>
    </location>
</feature>
<evidence type="ECO:0000313" key="9">
    <source>
        <dbReference type="Proteomes" id="UP000613740"/>
    </source>
</evidence>
<feature type="binding site" evidence="6">
    <location>
        <position position="253"/>
    </location>
    <ligand>
        <name>FAD</name>
        <dbReference type="ChEBI" id="CHEBI:57692"/>
    </ligand>
</feature>
<dbReference type="GO" id="GO:0005759">
    <property type="term" value="C:mitochondrial matrix"/>
    <property type="evidence" value="ECO:0007669"/>
    <property type="project" value="UniProtKB-SubCell"/>
</dbReference>
<feature type="binding site" evidence="6">
    <location>
        <begin position="292"/>
        <end position="296"/>
    </location>
    <ligand>
        <name>FAD</name>
        <dbReference type="ChEBI" id="CHEBI:57692"/>
    </ligand>
</feature>
<protein>
    <recommendedName>
        <fullName evidence="5">Electron transfer flavoprotein subunit alpha</fullName>
        <shortName evidence="5">Alpha-ETF</shortName>
    </recommendedName>
</protein>
<proteinExistence type="inferred from homology"/>
<comment type="subcellular location">
    <subcellularLocation>
        <location evidence="1 5">Mitochondrion matrix</location>
    </subcellularLocation>
</comment>
<dbReference type="SUPFAM" id="SSF52467">
    <property type="entry name" value="DHS-like NAD/FAD-binding domain"/>
    <property type="match status" value="1"/>
</dbReference>
<evidence type="ECO:0000256" key="6">
    <source>
        <dbReference type="PIRSR" id="PIRSR000089-1"/>
    </source>
</evidence>
<dbReference type="FunFam" id="3.40.50.1220:FF:000001">
    <property type="entry name" value="Electron transfer flavoprotein, alpha subunit"/>
    <property type="match status" value="1"/>
</dbReference>
<dbReference type="InterPro" id="IPR014730">
    <property type="entry name" value="ETF_a/b_N"/>
</dbReference>
<keyword evidence="5" id="KW-0249">Electron transport</keyword>
<dbReference type="Proteomes" id="UP000613740">
    <property type="component" value="Unassembled WGS sequence"/>
</dbReference>
<dbReference type="PIRSF" id="PIRSF000089">
    <property type="entry name" value="Electra_flavoP_a"/>
    <property type="match status" value="1"/>
</dbReference>
<evidence type="ECO:0000256" key="2">
    <source>
        <dbReference type="ARBA" id="ARBA00005817"/>
    </source>
</evidence>
<keyword evidence="4 5" id="KW-0274">FAD</keyword>
<dbReference type="OrthoDB" id="1715808at2759"/>
<evidence type="ECO:0000256" key="5">
    <source>
        <dbReference type="PIRNR" id="PIRNR000089"/>
    </source>
</evidence>
<dbReference type="CDD" id="cd01715">
    <property type="entry name" value="ETF_alpha"/>
    <property type="match status" value="1"/>
</dbReference>
<keyword evidence="9" id="KW-1185">Reference proteome</keyword>
<evidence type="ECO:0000313" key="8">
    <source>
        <dbReference type="EMBL" id="KAG2451226.1"/>
    </source>
</evidence>
<keyword evidence="3 5" id="KW-0285">Flavoprotein</keyword>
<comment type="function">
    <text evidence="5">The electron transfer flavoprotein serves as a specific electron acceptor for several dehydrogenases, including five acyl-CoA dehydrogenases, glutaryl-CoA and sarcosine dehydrogenase. It transfers the electrons to the main mitochondrial respiratory chain via ETF-ubiquinone oxidoreductase (ETF dehydrogenase).</text>
</comment>
<dbReference type="GO" id="GO:0050660">
    <property type="term" value="F:flavin adenine dinucleotide binding"/>
    <property type="evidence" value="ECO:0007669"/>
    <property type="project" value="InterPro"/>
</dbReference>
<dbReference type="GO" id="GO:0009055">
    <property type="term" value="F:electron transfer activity"/>
    <property type="evidence" value="ECO:0007669"/>
    <property type="project" value="InterPro"/>
</dbReference>
<dbReference type="InterPro" id="IPR033947">
    <property type="entry name" value="ETF_alpha_N"/>
</dbReference>
<dbReference type="AlphaFoldDB" id="A0A835WPI4"/>
<dbReference type="InterPro" id="IPR014729">
    <property type="entry name" value="Rossmann-like_a/b/a_fold"/>
</dbReference>
<dbReference type="EMBL" id="JAEHOD010000008">
    <property type="protein sequence ID" value="KAG2451226.1"/>
    <property type="molecule type" value="Genomic_DNA"/>
</dbReference>
<dbReference type="PANTHER" id="PTHR43153">
    <property type="entry name" value="ELECTRON TRANSFER FLAVOPROTEIN ALPHA"/>
    <property type="match status" value="1"/>
</dbReference>